<sequence length="322" mass="33593">MFSLVVVLGVAGGCSRGAASPASSTPPAGTTITNCGRTVSVTTAPQRALTLEQNATEILLSLGLSDRMIGTSYQTDPVLPELTAAYDAVPKLADLYPNREAVLQARPDFVYSTFTSAYATDAAGPRAELADLKIPAYLSRFACEDPTTGEKAVTFDGILAEITEIAGVFGVDGKGAEIVAAQRARLDAVKGAGTDTTEVLWYYSGTTTPYVAGPNGLPAAISTHLGVRNTYGDASQTWPAGNWEQIAQRDPDVIVLADLTRGGDGDSAAAKAEFLRTNPVTAQLDAVRNNRLVTVSGSSMDPSIRSVTAVEQVATALKEFGK</sequence>
<dbReference type="Pfam" id="PF01497">
    <property type="entry name" value="Peripla_BP_2"/>
    <property type="match status" value="1"/>
</dbReference>
<organism evidence="3 4">
    <name type="scientific">Actinoplanes couchii</name>
    <dbReference type="NCBI Taxonomy" id="403638"/>
    <lineage>
        <taxon>Bacteria</taxon>
        <taxon>Bacillati</taxon>
        <taxon>Actinomycetota</taxon>
        <taxon>Actinomycetes</taxon>
        <taxon>Micromonosporales</taxon>
        <taxon>Micromonosporaceae</taxon>
        <taxon>Actinoplanes</taxon>
    </lineage>
</organism>
<dbReference type="InterPro" id="IPR050902">
    <property type="entry name" value="ABC_Transporter_SBP"/>
</dbReference>
<dbReference type="EMBL" id="BOMG01000118">
    <property type="protein sequence ID" value="GID61043.1"/>
    <property type="molecule type" value="Genomic_DNA"/>
</dbReference>
<evidence type="ECO:0000313" key="3">
    <source>
        <dbReference type="EMBL" id="GID61043.1"/>
    </source>
</evidence>
<evidence type="ECO:0000313" key="4">
    <source>
        <dbReference type="Proteomes" id="UP000612282"/>
    </source>
</evidence>
<reference evidence="3 4" key="1">
    <citation type="submission" date="2021-01" db="EMBL/GenBank/DDBJ databases">
        <title>Whole genome shotgun sequence of Actinoplanes couchii NBRC 106145.</title>
        <authorList>
            <person name="Komaki H."/>
            <person name="Tamura T."/>
        </authorList>
    </citation>
    <scope>NUCLEOTIDE SEQUENCE [LARGE SCALE GENOMIC DNA]</scope>
    <source>
        <strain evidence="3 4">NBRC 106145</strain>
    </source>
</reference>
<dbReference type="Gene3D" id="3.40.50.1980">
    <property type="entry name" value="Nitrogenase molybdenum iron protein domain"/>
    <property type="match status" value="2"/>
</dbReference>
<dbReference type="Proteomes" id="UP000612282">
    <property type="component" value="Unassembled WGS sequence"/>
</dbReference>
<protein>
    <submittedName>
        <fullName evidence="3">ABC transporter substrate-binding protein</fullName>
    </submittedName>
</protein>
<feature type="domain" description="Fe/B12 periplasmic-binding" evidence="2">
    <location>
        <begin position="47"/>
        <end position="322"/>
    </location>
</feature>
<keyword evidence="4" id="KW-1185">Reference proteome</keyword>
<dbReference type="InterPro" id="IPR002491">
    <property type="entry name" value="ABC_transptr_periplasmic_BD"/>
</dbReference>
<dbReference type="PROSITE" id="PS50983">
    <property type="entry name" value="FE_B12_PBP"/>
    <property type="match status" value="1"/>
</dbReference>
<dbReference type="PANTHER" id="PTHR30535">
    <property type="entry name" value="VITAMIN B12-BINDING PROTEIN"/>
    <property type="match status" value="1"/>
</dbReference>
<evidence type="ECO:0000259" key="2">
    <source>
        <dbReference type="PROSITE" id="PS50983"/>
    </source>
</evidence>
<name>A0ABQ3XRB3_9ACTN</name>
<proteinExistence type="inferred from homology"/>
<accession>A0ABQ3XRB3</accession>
<gene>
    <name evidence="3" type="ORF">Aco03nite_094470</name>
</gene>
<dbReference type="SUPFAM" id="SSF53807">
    <property type="entry name" value="Helical backbone' metal receptor"/>
    <property type="match status" value="1"/>
</dbReference>
<comment type="similarity">
    <text evidence="1">Belongs to the bacterial solute-binding protein 8 family.</text>
</comment>
<comment type="caution">
    <text evidence="3">The sequence shown here is derived from an EMBL/GenBank/DDBJ whole genome shotgun (WGS) entry which is preliminary data.</text>
</comment>
<dbReference type="PANTHER" id="PTHR30535:SF7">
    <property type="entry name" value="IRON(III) DICITRATE-BINDING PROTEIN"/>
    <property type="match status" value="1"/>
</dbReference>
<evidence type="ECO:0000256" key="1">
    <source>
        <dbReference type="ARBA" id="ARBA00008814"/>
    </source>
</evidence>